<evidence type="ECO:0000256" key="1">
    <source>
        <dbReference type="SAM" id="MobiDB-lite"/>
    </source>
</evidence>
<comment type="caution">
    <text evidence="3">The sequence shown here is derived from an EMBL/GenBank/DDBJ whole genome shotgun (WGS) entry which is preliminary data.</text>
</comment>
<keyword evidence="2" id="KW-0732">Signal</keyword>
<feature type="region of interest" description="Disordered" evidence="1">
    <location>
        <begin position="50"/>
        <end position="71"/>
    </location>
</feature>
<keyword evidence="4" id="KW-1185">Reference proteome</keyword>
<gene>
    <name evidence="3" type="ORF">CVT24_005838</name>
</gene>
<dbReference type="InParanoid" id="A0A409VE96"/>
<name>A0A409VE96_9AGAR</name>
<organism evidence="3 4">
    <name type="scientific">Panaeolus cyanescens</name>
    <dbReference type="NCBI Taxonomy" id="181874"/>
    <lineage>
        <taxon>Eukaryota</taxon>
        <taxon>Fungi</taxon>
        <taxon>Dikarya</taxon>
        <taxon>Basidiomycota</taxon>
        <taxon>Agaricomycotina</taxon>
        <taxon>Agaricomycetes</taxon>
        <taxon>Agaricomycetidae</taxon>
        <taxon>Agaricales</taxon>
        <taxon>Agaricineae</taxon>
        <taxon>Galeropsidaceae</taxon>
        <taxon>Panaeolus</taxon>
    </lineage>
</organism>
<dbReference type="EMBL" id="NHTK01006131">
    <property type="protein sequence ID" value="PPQ63127.1"/>
    <property type="molecule type" value="Genomic_DNA"/>
</dbReference>
<feature type="compositionally biased region" description="Pro residues" evidence="1">
    <location>
        <begin position="60"/>
        <end position="71"/>
    </location>
</feature>
<evidence type="ECO:0000313" key="4">
    <source>
        <dbReference type="Proteomes" id="UP000284842"/>
    </source>
</evidence>
<evidence type="ECO:0000313" key="3">
    <source>
        <dbReference type="EMBL" id="PPQ63127.1"/>
    </source>
</evidence>
<feature type="chain" id="PRO_5019258213" evidence="2">
    <location>
        <begin position="19"/>
        <end position="71"/>
    </location>
</feature>
<protein>
    <submittedName>
        <fullName evidence="3">Uncharacterized protein</fullName>
    </submittedName>
</protein>
<feature type="signal peptide" evidence="2">
    <location>
        <begin position="1"/>
        <end position="18"/>
    </location>
</feature>
<feature type="compositionally biased region" description="Low complexity" evidence="1">
    <location>
        <begin position="50"/>
        <end position="59"/>
    </location>
</feature>
<proteinExistence type="predicted"/>
<dbReference type="Proteomes" id="UP000284842">
    <property type="component" value="Unassembled WGS sequence"/>
</dbReference>
<sequence>MQLKLVLLALAQAVAILAQGPVVLTAEQIFATVVDYEPFLIEVTTTTTWTQSPSISEPEPTVPPTPTIFYG</sequence>
<dbReference type="AlphaFoldDB" id="A0A409VE96"/>
<evidence type="ECO:0000256" key="2">
    <source>
        <dbReference type="SAM" id="SignalP"/>
    </source>
</evidence>
<accession>A0A409VE96</accession>
<reference evidence="3 4" key="1">
    <citation type="journal article" date="2018" name="Evol. Lett.">
        <title>Horizontal gene cluster transfer increased hallucinogenic mushroom diversity.</title>
        <authorList>
            <person name="Reynolds H.T."/>
            <person name="Vijayakumar V."/>
            <person name="Gluck-Thaler E."/>
            <person name="Korotkin H.B."/>
            <person name="Matheny P.B."/>
            <person name="Slot J.C."/>
        </authorList>
    </citation>
    <scope>NUCLEOTIDE SEQUENCE [LARGE SCALE GENOMIC DNA]</scope>
    <source>
        <strain evidence="3 4">2629</strain>
    </source>
</reference>